<feature type="transmembrane region" description="Helical" evidence="8">
    <location>
        <begin position="25"/>
        <end position="48"/>
    </location>
</feature>
<feature type="transmembrane region" description="Helical" evidence="8">
    <location>
        <begin position="409"/>
        <end position="427"/>
    </location>
</feature>
<protein>
    <submittedName>
        <fullName evidence="10">Iron ABC transporter permease</fullName>
    </submittedName>
</protein>
<keyword evidence="4" id="KW-0997">Cell inner membrane</keyword>
<feature type="transmembrane region" description="Helical" evidence="8">
    <location>
        <begin position="296"/>
        <end position="319"/>
    </location>
</feature>
<dbReference type="KEGG" id="halx:M0R89_14550"/>
<dbReference type="Proteomes" id="UP000830729">
    <property type="component" value="Chromosome"/>
</dbReference>
<dbReference type="GO" id="GO:0005886">
    <property type="term" value="C:plasma membrane"/>
    <property type="evidence" value="ECO:0007669"/>
    <property type="project" value="UniProtKB-SubCell"/>
</dbReference>
<dbReference type="Gene3D" id="1.10.3720.10">
    <property type="entry name" value="MetI-like"/>
    <property type="match status" value="2"/>
</dbReference>
<evidence type="ECO:0000256" key="5">
    <source>
        <dbReference type="ARBA" id="ARBA00022692"/>
    </source>
</evidence>
<comment type="similarity">
    <text evidence="8">Belongs to the binding-protein-dependent transport system permease family.</text>
</comment>
<evidence type="ECO:0000256" key="1">
    <source>
        <dbReference type="ARBA" id="ARBA00004429"/>
    </source>
</evidence>
<feature type="transmembrane region" description="Helical" evidence="8">
    <location>
        <begin position="199"/>
        <end position="220"/>
    </location>
</feature>
<dbReference type="PANTHER" id="PTHR43357">
    <property type="entry name" value="INNER MEMBRANE ABC TRANSPORTER PERMEASE PROTEIN YDCV"/>
    <property type="match status" value="1"/>
</dbReference>
<dbReference type="AlphaFoldDB" id="A0A8U0HSV7"/>
<name>A0A8U0HSV7_9EURY</name>
<keyword evidence="11" id="KW-1185">Reference proteome</keyword>
<keyword evidence="5 8" id="KW-0812">Transmembrane</keyword>
<sequence length="551" mass="58305">MAASDRVRETAATFGDDGESPPVSLVLLAGSVAALVAFPVVWLVLRSLEIGLQQALDLLFQPSTLEVVTNSVALVAGVTLGSILIGVPLAVLTVQTDLPFRRFWTVVVSLPLVVPSYIGAFAFVSAFGPHGVLSDLLAPLGVESIPTIYGFEGATLVLTLFTYPYVFLTTRAALLSFDGTLMEAARTLNHGRWAAFRKVTLPQIAPGIAAGGLLVALYALSDFGTPAIMHFEVFTQQIYVTMWEPNHAALLSLQLLAFAAVVLALENRVSESEEGAHVSRGSGSVRISLGLWKVPALLFCALVATLCLVVPVGILFMWLTRSDPAYAGGGFDFSWIYGLNSGWVALLAALAATLGALPVAYLSGRSDSRLATLFERASYVGYATPGVVLGLALVYFASSTTPEVLGVELSLHQTIPLLVFAYVVRFLPQAVGAVRSSILQVDPKLTEAARTLGESPGSAFRRVTLPLVKPGVVAGAALVFLTTMKELPATLVLRPTGFETLVTYIWRVQDAGYYGQAAVPALALVGVSALSMLVLLKQDGSLVRREGGKDA</sequence>
<organism evidence="10 11">
    <name type="scientific">Halorussus limi</name>
    <dbReference type="NCBI Taxonomy" id="2938695"/>
    <lineage>
        <taxon>Archaea</taxon>
        <taxon>Methanobacteriati</taxon>
        <taxon>Methanobacteriota</taxon>
        <taxon>Stenosarchaea group</taxon>
        <taxon>Halobacteria</taxon>
        <taxon>Halobacteriales</taxon>
        <taxon>Haladaptataceae</taxon>
        <taxon>Halorussus</taxon>
    </lineage>
</organism>
<evidence type="ECO:0000256" key="4">
    <source>
        <dbReference type="ARBA" id="ARBA00022519"/>
    </source>
</evidence>
<dbReference type="SUPFAM" id="SSF161098">
    <property type="entry name" value="MetI-like"/>
    <property type="match status" value="2"/>
</dbReference>
<dbReference type="GeneID" id="72186443"/>
<gene>
    <name evidence="10" type="ORF">M0R89_14550</name>
</gene>
<evidence type="ECO:0000256" key="8">
    <source>
        <dbReference type="RuleBase" id="RU363032"/>
    </source>
</evidence>
<feature type="transmembrane region" description="Helical" evidence="8">
    <location>
        <begin position="248"/>
        <end position="265"/>
    </location>
</feature>
<reference evidence="10 11" key="1">
    <citation type="submission" date="2022-04" db="EMBL/GenBank/DDBJ databases">
        <title>Diverse halophilic archaea isolated from saline environments.</title>
        <authorList>
            <person name="Cui H.-L."/>
        </authorList>
    </citation>
    <scope>NUCLEOTIDE SEQUENCE [LARGE SCALE GENOMIC DNA]</scope>
    <source>
        <strain evidence="10 11">XZYJT49</strain>
    </source>
</reference>
<evidence type="ECO:0000259" key="9">
    <source>
        <dbReference type="PROSITE" id="PS50928"/>
    </source>
</evidence>
<dbReference type="PANTHER" id="PTHR43357:SF3">
    <property type="entry name" value="FE(3+)-TRANSPORT SYSTEM PERMEASE PROTEIN FBPB 2"/>
    <property type="match status" value="1"/>
</dbReference>
<feature type="transmembrane region" description="Helical" evidence="8">
    <location>
        <begin position="471"/>
        <end position="493"/>
    </location>
</feature>
<dbReference type="InterPro" id="IPR035906">
    <property type="entry name" value="MetI-like_sf"/>
</dbReference>
<feature type="transmembrane region" description="Helical" evidence="8">
    <location>
        <begin position="103"/>
        <end position="128"/>
    </location>
</feature>
<dbReference type="GO" id="GO:0055085">
    <property type="term" value="P:transmembrane transport"/>
    <property type="evidence" value="ECO:0007669"/>
    <property type="project" value="InterPro"/>
</dbReference>
<evidence type="ECO:0000256" key="6">
    <source>
        <dbReference type="ARBA" id="ARBA00022989"/>
    </source>
</evidence>
<accession>A0A8U0HSV7</accession>
<feature type="transmembrane region" description="Helical" evidence="8">
    <location>
        <begin position="339"/>
        <end position="359"/>
    </location>
</feature>
<dbReference type="PROSITE" id="PS50928">
    <property type="entry name" value="ABC_TM1"/>
    <property type="match status" value="2"/>
</dbReference>
<feature type="domain" description="ABC transmembrane type-1" evidence="9">
    <location>
        <begin position="68"/>
        <end position="266"/>
    </location>
</feature>
<feature type="transmembrane region" description="Helical" evidence="8">
    <location>
        <begin position="148"/>
        <end position="168"/>
    </location>
</feature>
<feature type="transmembrane region" description="Helical" evidence="8">
    <location>
        <begin position="513"/>
        <end position="536"/>
    </location>
</feature>
<proteinExistence type="inferred from homology"/>
<comment type="subcellular location">
    <subcellularLocation>
        <location evidence="1">Cell inner membrane</location>
        <topology evidence="1">Multi-pass membrane protein</topology>
    </subcellularLocation>
    <subcellularLocation>
        <location evidence="8">Cell membrane</location>
        <topology evidence="8">Multi-pass membrane protein</topology>
    </subcellularLocation>
</comment>
<dbReference type="InterPro" id="IPR000515">
    <property type="entry name" value="MetI-like"/>
</dbReference>
<dbReference type="Pfam" id="PF00528">
    <property type="entry name" value="BPD_transp_1"/>
    <property type="match status" value="2"/>
</dbReference>
<feature type="transmembrane region" description="Helical" evidence="8">
    <location>
        <begin position="68"/>
        <end position="91"/>
    </location>
</feature>
<evidence type="ECO:0000313" key="11">
    <source>
        <dbReference type="Proteomes" id="UP000830729"/>
    </source>
</evidence>
<dbReference type="EMBL" id="CP096659">
    <property type="protein sequence ID" value="UPV73754.1"/>
    <property type="molecule type" value="Genomic_DNA"/>
</dbReference>
<feature type="domain" description="ABC transmembrane type-1" evidence="9">
    <location>
        <begin position="338"/>
        <end position="535"/>
    </location>
</feature>
<evidence type="ECO:0000256" key="3">
    <source>
        <dbReference type="ARBA" id="ARBA00022475"/>
    </source>
</evidence>
<dbReference type="RefSeq" id="WP_248649806.1">
    <property type="nucleotide sequence ID" value="NZ_CP096659.1"/>
</dbReference>
<keyword evidence="3" id="KW-1003">Cell membrane</keyword>
<keyword evidence="7 8" id="KW-0472">Membrane</keyword>
<evidence type="ECO:0000256" key="7">
    <source>
        <dbReference type="ARBA" id="ARBA00023136"/>
    </source>
</evidence>
<dbReference type="CDD" id="cd06261">
    <property type="entry name" value="TM_PBP2"/>
    <property type="match status" value="2"/>
</dbReference>
<feature type="transmembrane region" description="Helical" evidence="8">
    <location>
        <begin position="379"/>
        <end position="397"/>
    </location>
</feature>
<keyword evidence="6 8" id="KW-1133">Transmembrane helix</keyword>
<evidence type="ECO:0000256" key="2">
    <source>
        <dbReference type="ARBA" id="ARBA00022448"/>
    </source>
</evidence>
<evidence type="ECO:0000313" key="10">
    <source>
        <dbReference type="EMBL" id="UPV73754.1"/>
    </source>
</evidence>
<keyword evidence="2 8" id="KW-0813">Transport</keyword>